<dbReference type="GO" id="GO:0005694">
    <property type="term" value="C:chromosome"/>
    <property type="evidence" value="ECO:0007669"/>
    <property type="project" value="UniProtKB-ARBA"/>
</dbReference>
<reference evidence="9" key="1">
    <citation type="submission" date="2010-08" db="EMBL/GenBank/DDBJ databases">
        <authorList>
            <consortium name="Caenorhabditis japonica Sequencing Consortium"/>
            <person name="Wilson R.K."/>
        </authorList>
    </citation>
    <scope>NUCLEOTIDE SEQUENCE [LARGE SCALE GENOMIC DNA]</scope>
    <source>
        <strain evidence="9">DF5081</strain>
    </source>
</reference>
<dbReference type="SMART" id="SM00355">
    <property type="entry name" value="ZnF_C2H2"/>
    <property type="match status" value="2"/>
</dbReference>
<dbReference type="AlphaFoldDB" id="A0A8R1DNW0"/>
<accession>A0A8R1DNW0</accession>
<dbReference type="SUPFAM" id="SSF57667">
    <property type="entry name" value="beta-beta-alpha zinc fingers"/>
    <property type="match status" value="1"/>
</dbReference>
<evidence type="ECO:0000313" key="8">
    <source>
        <dbReference type="EnsemblMetazoa" id="CJA07808.1"/>
    </source>
</evidence>
<evidence type="ECO:0000256" key="1">
    <source>
        <dbReference type="ARBA" id="ARBA00022723"/>
    </source>
</evidence>
<feature type="compositionally biased region" description="Low complexity" evidence="6">
    <location>
        <begin position="281"/>
        <end position="293"/>
    </location>
</feature>
<evidence type="ECO:0000259" key="7">
    <source>
        <dbReference type="PROSITE" id="PS50157"/>
    </source>
</evidence>
<keyword evidence="1" id="KW-0479">Metal-binding</keyword>
<feature type="region of interest" description="Disordered" evidence="6">
    <location>
        <begin position="108"/>
        <end position="133"/>
    </location>
</feature>
<proteinExistence type="predicted"/>
<dbReference type="PROSITE" id="PS00028">
    <property type="entry name" value="ZINC_FINGER_C2H2_1"/>
    <property type="match status" value="2"/>
</dbReference>
<evidence type="ECO:0000256" key="5">
    <source>
        <dbReference type="PROSITE-ProRule" id="PRU00042"/>
    </source>
</evidence>
<dbReference type="PANTHER" id="PTHR23235">
    <property type="entry name" value="KRUEPPEL-LIKE TRANSCRIPTION FACTOR"/>
    <property type="match status" value="1"/>
</dbReference>
<protein>
    <recommendedName>
        <fullName evidence="7">C2H2-type domain-containing protein</fullName>
    </recommendedName>
</protein>
<dbReference type="InterPro" id="IPR013087">
    <property type="entry name" value="Znf_C2H2_type"/>
</dbReference>
<keyword evidence="2" id="KW-0677">Repeat</keyword>
<dbReference type="FunFam" id="3.30.160.60:FF:001732">
    <property type="entry name" value="Zgc:162936"/>
    <property type="match status" value="1"/>
</dbReference>
<dbReference type="GO" id="GO:0043565">
    <property type="term" value="F:sequence-specific DNA binding"/>
    <property type="evidence" value="ECO:0007669"/>
    <property type="project" value="UniProtKB-ARBA"/>
</dbReference>
<keyword evidence="9" id="KW-1185">Reference proteome</keyword>
<dbReference type="GO" id="GO:0008270">
    <property type="term" value="F:zinc ion binding"/>
    <property type="evidence" value="ECO:0007669"/>
    <property type="project" value="UniProtKB-KW"/>
</dbReference>
<evidence type="ECO:0000313" key="9">
    <source>
        <dbReference type="Proteomes" id="UP000005237"/>
    </source>
</evidence>
<feature type="compositionally biased region" description="Basic residues" evidence="6">
    <location>
        <begin position="118"/>
        <end position="129"/>
    </location>
</feature>
<sequence>METKSASSLTEFFMEEMVEPVTQALKEKNIDPDEEIQKALQKKIKGLRENLIEEINRAYKTFEKVAVSNDVSETLQNILDTVDDMCRFEPTQIIEPIEVCVSLSEEDTSKSPVSSSSSKKHLPSQKRAKRSLEDTVQMLSDDMRKIIKKHSALPQPHISQSPGGTLPFVLPQVPVPFSNSLMQRWLGSPFANPVYIHAMNMLHHHQQKPDEEQMSALMKVSMQATSFLKNTVPLNANANANAPPQTTSNDSDSEDIKIDIESDDGEVEMSLSPLSGDLTETESSSSAPLSSSPGEVENSAEKPFVCMHNNCGKRFANKFLLKKHMFIHTGLRPHTCPHCHKKFNRKDNLLRHKKTHTSNAGHMGQILSKVNFPLAQIPGLPNISLTPGFSHYHALKMSLEGGAPAVHGLS</sequence>
<dbReference type="GO" id="GO:0045893">
    <property type="term" value="P:positive regulation of DNA-templated transcription"/>
    <property type="evidence" value="ECO:0007669"/>
    <property type="project" value="UniProtKB-ARBA"/>
</dbReference>
<dbReference type="Proteomes" id="UP000005237">
    <property type="component" value="Unassembled WGS sequence"/>
</dbReference>
<dbReference type="Pfam" id="PF00096">
    <property type="entry name" value="zf-C2H2"/>
    <property type="match status" value="2"/>
</dbReference>
<evidence type="ECO:0000256" key="4">
    <source>
        <dbReference type="ARBA" id="ARBA00022833"/>
    </source>
</evidence>
<name>A0A8R1DNW0_CAEJA</name>
<evidence type="ECO:0000256" key="3">
    <source>
        <dbReference type="ARBA" id="ARBA00022771"/>
    </source>
</evidence>
<keyword evidence="4" id="KW-0862">Zinc</keyword>
<reference evidence="8" key="2">
    <citation type="submission" date="2022-06" db="UniProtKB">
        <authorList>
            <consortium name="EnsemblMetazoa"/>
        </authorList>
    </citation>
    <scope>IDENTIFICATION</scope>
    <source>
        <strain evidence="8">DF5081</strain>
    </source>
</reference>
<organism evidence="8 9">
    <name type="scientific">Caenorhabditis japonica</name>
    <dbReference type="NCBI Taxonomy" id="281687"/>
    <lineage>
        <taxon>Eukaryota</taxon>
        <taxon>Metazoa</taxon>
        <taxon>Ecdysozoa</taxon>
        <taxon>Nematoda</taxon>
        <taxon>Chromadorea</taxon>
        <taxon>Rhabditida</taxon>
        <taxon>Rhabditina</taxon>
        <taxon>Rhabditomorpha</taxon>
        <taxon>Rhabditoidea</taxon>
        <taxon>Rhabditidae</taxon>
        <taxon>Peloderinae</taxon>
        <taxon>Caenorhabditis</taxon>
    </lineage>
</organism>
<feature type="region of interest" description="Disordered" evidence="6">
    <location>
        <begin position="235"/>
        <end position="297"/>
    </location>
</feature>
<dbReference type="InterPro" id="IPR036236">
    <property type="entry name" value="Znf_C2H2_sf"/>
</dbReference>
<dbReference type="OMA" id="CMHNNCG"/>
<evidence type="ECO:0000256" key="2">
    <source>
        <dbReference type="ARBA" id="ARBA00022737"/>
    </source>
</evidence>
<dbReference type="EnsemblMetazoa" id="CJA07808.1">
    <property type="protein sequence ID" value="CJA07808.1"/>
    <property type="gene ID" value="WBGene00127012"/>
</dbReference>
<evidence type="ECO:0000256" key="6">
    <source>
        <dbReference type="SAM" id="MobiDB-lite"/>
    </source>
</evidence>
<feature type="domain" description="C2H2-type" evidence="7">
    <location>
        <begin position="334"/>
        <end position="361"/>
    </location>
</feature>
<dbReference type="PROSITE" id="PS50157">
    <property type="entry name" value="ZINC_FINGER_C2H2_2"/>
    <property type="match status" value="2"/>
</dbReference>
<keyword evidence="3 5" id="KW-0863">Zinc-finger</keyword>
<feature type="domain" description="C2H2-type" evidence="7">
    <location>
        <begin position="304"/>
        <end position="333"/>
    </location>
</feature>
<dbReference type="FunFam" id="3.30.160.60:FF:002725">
    <property type="entry name" value="Zinc finger protein B0310.2"/>
    <property type="match status" value="1"/>
</dbReference>
<dbReference type="Gene3D" id="3.30.160.60">
    <property type="entry name" value="Classic Zinc Finger"/>
    <property type="match status" value="2"/>
</dbReference>